<sequence>MSIADPKPGPACSQAILTTPSGVEWRERRRTRERERERERENARPWQTHHPLFLMSNMESPNCHYSLATTPSSALRGAHKCQTMHDTGSFALPPSELPRSSAPERPGQHGLRTGSTELVMPLRARKIGTAARAAPNSVAFGLGLRSFVSSRLVAGVEYNSIGVSPPTDRPTAPFPAGICGRMETLFALSET</sequence>
<accession>A0ABR0C809</accession>
<reference evidence="2 3" key="1">
    <citation type="journal article" date="2024" name="Microbiol. Resour. Announc.">
        <title>Genome annotations for the ascomycete fungi Trichoderma harzianum, Trichoderma aggressivum, and Purpureocillium lilacinum.</title>
        <authorList>
            <person name="Beijen E.P.W."/>
            <person name="Ohm R.A."/>
        </authorList>
    </citation>
    <scope>NUCLEOTIDE SEQUENCE [LARGE SCALE GENOMIC DNA]</scope>
    <source>
        <strain evidence="2 3">CBS 150709</strain>
    </source>
</reference>
<name>A0ABR0C809_PURLI</name>
<evidence type="ECO:0000313" key="2">
    <source>
        <dbReference type="EMBL" id="KAK4092404.1"/>
    </source>
</evidence>
<feature type="region of interest" description="Disordered" evidence="1">
    <location>
        <begin position="1"/>
        <end position="44"/>
    </location>
</feature>
<keyword evidence="3" id="KW-1185">Reference proteome</keyword>
<gene>
    <name evidence="2" type="ORF">Purlil1_3025</name>
</gene>
<evidence type="ECO:0000256" key="1">
    <source>
        <dbReference type="SAM" id="MobiDB-lite"/>
    </source>
</evidence>
<feature type="compositionally biased region" description="Basic and acidic residues" evidence="1">
    <location>
        <begin position="24"/>
        <end position="43"/>
    </location>
</feature>
<dbReference type="Proteomes" id="UP001287286">
    <property type="component" value="Unassembled WGS sequence"/>
</dbReference>
<comment type="caution">
    <text evidence="2">The sequence shown here is derived from an EMBL/GenBank/DDBJ whole genome shotgun (WGS) entry which is preliminary data.</text>
</comment>
<dbReference type="EMBL" id="JAWRVI010000008">
    <property type="protein sequence ID" value="KAK4092404.1"/>
    <property type="molecule type" value="Genomic_DNA"/>
</dbReference>
<evidence type="ECO:0000313" key="3">
    <source>
        <dbReference type="Proteomes" id="UP001287286"/>
    </source>
</evidence>
<organism evidence="2 3">
    <name type="scientific">Purpureocillium lilacinum</name>
    <name type="common">Paecilomyces lilacinus</name>
    <dbReference type="NCBI Taxonomy" id="33203"/>
    <lineage>
        <taxon>Eukaryota</taxon>
        <taxon>Fungi</taxon>
        <taxon>Dikarya</taxon>
        <taxon>Ascomycota</taxon>
        <taxon>Pezizomycotina</taxon>
        <taxon>Sordariomycetes</taxon>
        <taxon>Hypocreomycetidae</taxon>
        <taxon>Hypocreales</taxon>
        <taxon>Ophiocordycipitaceae</taxon>
        <taxon>Purpureocillium</taxon>
    </lineage>
</organism>
<feature type="region of interest" description="Disordered" evidence="1">
    <location>
        <begin position="86"/>
        <end position="113"/>
    </location>
</feature>
<protein>
    <submittedName>
        <fullName evidence="2">Uncharacterized protein</fullName>
    </submittedName>
</protein>
<proteinExistence type="predicted"/>